<dbReference type="PANTHER" id="PTHR23513">
    <property type="entry name" value="INTEGRAL MEMBRANE EFFLUX PROTEIN-RELATED"/>
    <property type="match status" value="1"/>
</dbReference>
<dbReference type="InterPro" id="IPR011701">
    <property type="entry name" value="MFS"/>
</dbReference>
<protein>
    <submittedName>
        <fullName evidence="8">MFS transporter</fullName>
    </submittedName>
</protein>
<evidence type="ECO:0000256" key="1">
    <source>
        <dbReference type="ARBA" id="ARBA00004651"/>
    </source>
</evidence>
<feature type="transmembrane region" description="Helical" evidence="7">
    <location>
        <begin position="170"/>
        <end position="187"/>
    </location>
</feature>
<feature type="transmembrane region" description="Helical" evidence="7">
    <location>
        <begin position="309"/>
        <end position="334"/>
    </location>
</feature>
<dbReference type="Gene3D" id="1.20.1250.20">
    <property type="entry name" value="MFS general substrate transporter like domains"/>
    <property type="match status" value="1"/>
</dbReference>
<dbReference type="AlphaFoldDB" id="A0A927BH72"/>
<feature type="transmembrane region" description="Helical" evidence="7">
    <location>
        <begin position="48"/>
        <end position="67"/>
    </location>
</feature>
<gene>
    <name evidence="8" type="ORF">ID875_02490</name>
</gene>
<evidence type="ECO:0000256" key="3">
    <source>
        <dbReference type="ARBA" id="ARBA00022692"/>
    </source>
</evidence>
<organism evidence="8">
    <name type="scientific">Streptomyces globisporus</name>
    <dbReference type="NCBI Taxonomy" id="1908"/>
    <lineage>
        <taxon>Bacteria</taxon>
        <taxon>Bacillati</taxon>
        <taxon>Actinomycetota</taxon>
        <taxon>Actinomycetes</taxon>
        <taxon>Kitasatosporales</taxon>
        <taxon>Streptomycetaceae</taxon>
        <taxon>Streptomyces</taxon>
    </lineage>
</organism>
<proteinExistence type="predicted"/>
<sequence>MAEPLRSNRDFRLLWSSGLFAALGGQMSAIALPLLILKETGSPVQAGAVGTVAVCAVLITMLPGGVMADRVERRRLMRLCDAGSLAAVTALAVAVWNGHAPMALVLLVATSGAVLNSFYAPAAFGLMRAVVPPDQMGTATARLQARTSTARLIGPLVGGALFGVHEALPFTAQFLGLFLSTLCVALVRTRSEARTKAGSVFSRRELTAGVSFLWQLPYLRTVLLVFGLGMNFSFGALTFTALAVFSDSGRSGLGGGFVITCVSAGALVGALVAPRFAAERHVRALVVLTCWSCVATAAVLAWLGSPLVAGLLCALCMCLSTVASIGFLSTLLVVTPEERIGRVQSAAGFLSSIVQPFGPLAGGFLLTTLDSGAAFCVIGGVLAVSATVVTLSPSVRAGAGAAPGTPDAAGKQPGTAVPGPVAGAAATPRKPEGPDPEPAGTVSTRPAAGPERTAAGPAPDAAGPGAP</sequence>
<evidence type="ECO:0000313" key="8">
    <source>
        <dbReference type="EMBL" id="MBD2827550.1"/>
    </source>
</evidence>
<feature type="transmembrane region" description="Helical" evidence="7">
    <location>
        <begin position="222"/>
        <end position="245"/>
    </location>
</feature>
<keyword evidence="2" id="KW-1003">Cell membrane</keyword>
<dbReference type="SUPFAM" id="SSF103473">
    <property type="entry name" value="MFS general substrate transporter"/>
    <property type="match status" value="1"/>
</dbReference>
<comment type="subcellular location">
    <subcellularLocation>
        <location evidence="1">Cell membrane</location>
        <topology evidence="1">Multi-pass membrane protein</topology>
    </subcellularLocation>
</comment>
<evidence type="ECO:0000256" key="5">
    <source>
        <dbReference type="ARBA" id="ARBA00023136"/>
    </source>
</evidence>
<feature type="transmembrane region" description="Helical" evidence="7">
    <location>
        <begin position="102"/>
        <end position="127"/>
    </location>
</feature>
<evidence type="ECO:0000256" key="7">
    <source>
        <dbReference type="SAM" id="Phobius"/>
    </source>
</evidence>
<dbReference type="EMBL" id="JACWUS010000001">
    <property type="protein sequence ID" value="MBD2827550.1"/>
    <property type="molecule type" value="Genomic_DNA"/>
</dbReference>
<dbReference type="InterPro" id="IPR036259">
    <property type="entry name" value="MFS_trans_sf"/>
</dbReference>
<feature type="transmembrane region" description="Helical" evidence="7">
    <location>
        <begin position="284"/>
        <end position="303"/>
    </location>
</feature>
<dbReference type="CDD" id="cd06173">
    <property type="entry name" value="MFS_MefA_like"/>
    <property type="match status" value="1"/>
</dbReference>
<accession>A0A927BH72</accession>
<keyword evidence="3 7" id="KW-0812">Transmembrane</keyword>
<feature type="compositionally biased region" description="Low complexity" evidence="6">
    <location>
        <begin position="454"/>
        <end position="467"/>
    </location>
</feature>
<feature type="region of interest" description="Disordered" evidence="6">
    <location>
        <begin position="397"/>
        <end position="467"/>
    </location>
</feature>
<evidence type="ECO:0000256" key="2">
    <source>
        <dbReference type="ARBA" id="ARBA00022475"/>
    </source>
</evidence>
<keyword evidence="4 7" id="KW-1133">Transmembrane helix</keyword>
<feature type="compositionally biased region" description="Low complexity" evidence="6">
    <location>
        <begin position="397"/>
        <end position="428"/>
    </location>
</feature>
<dbReference type="GO" id="GO:0005886">
    <property type="term" value="C:plasma membrane"/>
    <property type="evidence" value="ECO:0007669"/>
    <property type="project" value="UniProtKB-SubCell"/>
</dbReference>
<feature type="transmembrane region" description="Helical" evidence="7">
    <location>
        <begin position="346"/>
        <end position="366"/>
    </location>
</feature>
<feature type="transmembrane region" description="Helical" evidence="7">
    <location>
        <begin position="251"/>
        <end position="272"/>
    </location>
</feature>
<dbReference type="PANTHER" id="PTHR23513:SF11">
    <property type="entry name" value="STAPHYLOFERRIN A TRANSPORTER"/>
    <property type="match status" value="1"/>
</dbReference>
<evidence type="ECO:0000256" key="6">
    <source>
        <dbReference type="SAM" id="MobiDB-lite"/>
    </source>
</evidence>
<feature type="transmembrane region" description="Helical" evidence="7">
    <location>
        <begin position="372"/>
        <end position="391"/>
    </location>
</feature>
<evidence type="ECO:0000256" key="4">
    <source>
        <dbReference type="ARBA" id="ARBA00022989"/>
    </source>
</evidence>
<dbReference type="Pfam" id="PF07690">
    <property type="entry name" value="MFS_1"/>
    <property type="match status" value="1"/>
</dbReference>
<name>A0A927BH72_STRGL</name>
<keyword evidence="5 7" id="KW-0472">Membrane</keyword>
<dbReference type="GO" id="GO:0022857">
    <property type="term" value="F:transmembrane transporter activity"/>
    <property type="evidence" value="ECO:0007669"/>
    <property type="project" value="InterPro"/>
</dbReference>
<comment type="caution">
    <text evidence="8">The sequence shown here is derived from an EMBL/GenBank/DDBJ whole genome shotgun (WGS) entry which is preliminary data.</text>
</comment>
<feature type="transmembrane region" description="Helical" evidence="7">
    <location>
        <begin position="12"/>
        <end position="36"/>
    </location>
</feature>
<reference evidence="8" key="1">
    <citation type="journal article" date="2020" name="PLoS ONE">
        <title>Isolation and characterization of Streptomyces bacteriophages and Streptomyces strains encoding biosynthetic arsenals: Streptomyces strains and phages for antibiotic discovery.</title>
        <authorList>
            <person name="Montano E.T."/>
            <person name="Nideffer J.F."/>
            <person name="Brumage L."/>
            <person name="Erb M."/>
            <person name="Derman A.I."/>
            <person name="Davis J.P."/>
            <person name="Estrada E."/>
            <person name="Fu S."/>
            <person name="Le D."/>
            <person name="Vuppala A."/>
            <person name="Tran C."/>
            <person name="Luterstein E."/>
            <person name="Lakkaraju S."/>
            <person name="Panchagnula S."/>
            <person name="Ren C."/>
            <person name="Doan J."/>
            <person name="Tran S."/>
            <person name="Soriano J."/>
            <person name="Fujita Y."/>
            <person name="Gutala P."/>
            <person name="Fujii Q."/>
            <person name="Lee M."/>
            <person name="Bui A."/>
            <person name="Villarreal C."/>
            <person name="Shing S.R."/>
            <person name="Kim S."/>
            <person name="Freeman D."/>
            <person name="Racha V."/>
            <person name="Ho A."/>
            <person name="Kumar P."/>
            <person name="Falah K."/>
            <person name="Dawson T."/>
            <person name="Enustun E."/>
            <person name="Prichard A."/>
            <person name="Gomez A."/>
            <person name="Khanna K."/>
            <person name="Trigg S."/>
            <person name="Fernandez L."/>
            <person name="Pogliano K."/>
            <person name="Pogliano J."/>
        </authorList>
    </citation>
    <scope>NUCLEOTIDE SEQUENCE</scope>
    <source>
        <strain evidence="8">QF2</strain>
    </source>
</reference>